<proteinExistence type="inferred from homology"/>
<sequence length="456" mass="46986">MKLLLLPGAAAAALLLAGCAGSPPDLNPGRMAADAAGLVATVDLRPEADPLDVPAPADVAGGLAATDAAEAAVRNSPRVQAALAEVQRALADARQARLIANPVLSLNLRFAAGDADDVIEAGLAQPLVELLSRPVRASAADARLRAAAAGAVVAAIDALAEGSRAHAEALAAERRLGVLEEQAALLERLLGLARARLDAGEASPLEVAGFEAREASLRAEVTAQRYERDAAQLTLARLLGRPSASPNLTLTPSDPADAPGDEAAWLRRAAEARPELAAAVQELLALGDDVRLAGWSVFDGLEAGVATETEGATSIGPAIGGPIPLFDFGKQRRAAARAEVLAARHRLLGLQRTVVEEVRRAHAASLNAAEVVAATEGRVLPLARERVEQTRASFDAGFADVTDVLSAESDLLDAESRLVDARLRGRLAAADLRRAAGAALPDPTTEPTLSTTDNPR</sequence>
<dbReference type="EMBL" id="AP012339">
    <property type="protein sequence ID" value="BAM05408.1"/>
    <property type="molecule type" value="Genomic_DNA"/>
</dbReference>
<evidence type="ECO:0000256" key="1">
    <source>
        <dbReference type="ARBA" id="ARBA00007613"/>
    </source>
</evidence>
<dbReference type="eggNOG" id="COG1538">
    <property type="taxonomic scope" value="Bacteria"/>
</dbReference>
<feature type="signal peptide" evidence="3">
    <location>
        <begin position="1"/>
        <end position="22"/>
    </location>
</feature>
<dbReference type="PROSITE" id="PS51257">
    <property type="entry name" value="PROKAR_LIPOPROTEIN"/>
    <property type="match status" value="1"/>
</dbReference>
<feature type="region of interest" description="Disordered" evidence="2">
    <location>
        <begin position="436"/>
        <end position="456"/>
    </location>
</feature>
<dbReference type="Proteomes" id="UP000007881">
    <property type="component" value="Plasmid pPSMK1"/>
</dbReference>
<protein>
    <submittedName>
        <fullName evidence="4">Cation efflux system outer membrane protein</fullName>
    </submittedName>
</protein>
<comment type="similarity">
    <text evidence="1">Belongs to the outer membrane factor (OMF) (TC 1.B.17) family.</text>
</comment>
<keyword evidence="5" id="KW-1185">Reference proteome</keyword>
<dbReference type="PANTHER" id="PTHR30203">
    <property type="entry name" value="OUTER MEMBRANE CATION EFFLUX PROTEIN"/>
    <property type="match status" value="1"/>
</dbReference>
<keyword evidence="3" id="KW-0732">Signal</keyword>
<dbReference type="PANTHER" id="PTHR30203:SF24">
    <property type="entry name" value="BLR4935 PROTEIN"/>
    <property type="match status" value="1"/>
</dbReference>
<dbReference type="InterPro" id="IPR003423">
    <property type="entry name" value="OMP_efflux"/>
</dbReference>
<evidence type="ECO:0000313" key="5">
    <source>
        <dbReference type="Proteomes" id="UP000007881"/>
    </source>
</evidence>
<keyword evidence="4" id="KW-0614">Plasmid</keyword>
<dbReference type="RefSeq" id="WP_014438611.1">
    <property type="nucleotide sequence ID" value="NC_017081.1"/>
</dbReference>
<gene>
    <name evidence="4" type="ordered locus">PSMK_p00460</name>
</gene>
<dbReference type="GO" id="GO:0015562">
    <property type="term" value="F:efflux transmembrane transporter activity"/>
    <property type="evidence" value="ECO:0007669"/>
    <property type="project" value="InterPro"/>
</dbReference>
<feature type="chain" id="PRO_5003629792" evidence="3">
    <location>
        <begin position="23"/>
        <end position="456"/>
    </location>
</feature>
<evidence type="ECO:0000313" key="4">
    <source>
        <dbReference type="EMBL" id="BAM05408.1"/>
    </source>
</evidence>
<evidence type="ECO:0000256" key="2">
    <source>
        <dbReference type="SAM" id="MobiDB-lite"/>
    </source>
</evidence>
<dbReference type="KEGG" id="phm:PSMK_p00460"/>
<dbReference type="AlphaFoldDB" id="I0IJH0"/>
<reference evidence="4 5" key="1">
    <citation type="submission" date="2012-02" db="EMBL/GenBank/DDBJ databases">
        <title>Complete genome sequence of Phycisphaera mikurensis NBRC 102666.</title>
        <authorList>
            <person name="Ankai A."/>
            <person name="Hosoyama A."/>
            <person name="Terui Y."/>
            <person name="Sekine M."/>
            <person name="Fukai R."/>
            <person name="Kato Y."/>
            <person name="Nakamura S."/>
            <person name="Yamada-Narita S."/>
            <person name="Kawakoshi A."/>
            <person name="Fukunaga Y."/>
            <person name="Yamazaki S."/>
            <person name="Fujita N."/>
        </authorList>
    </citation>
    <scope>NUCLEOTIDE SEQUENCE [LARGE SCALE GENOMIC DNA]</scope>
    <source>
        <strain evidence="5">NBRC 102666 / KCTC 22515 / FYK2301M01</strain>
        <plasmid evidence="4 5">pPSMK1</plasmid>
    </source>
</reference>
<organism evidence="4 5">
    <name type="scientific">Phycisphaera mikurensis (strain NBRC 102666 / KCTC 22515 / FYK2301M01)</name>
    <dbReference type="NCBI Taxonomy" id="1142394"/>
    <lineage>
        <taxon>Bacteria</taxon>
        <taxon>Pseudomonadati</taxon>
        <taxon>Planctomycetota</taxon>
        <taxon>Phycisphaerae</taxon>
        <taxon>Phycisphaerales</taxon>
        <taxon>Phycisphaeraceae</taxon>
        <taxon>Phycisphaera</taxon>
    </lineage>
</organism>
<feature type="compositionally biased region" description="Polar residues" evidence="2">
    <location>
        <begin position="445"/>
        <end position="456"/>
    </location>
</feature>
<accession>I0IJH0</accession>
<name>I0IJH0_PHYMF</name>
<dbReference type="HOGENOM" id="CLU_599716_0_0_0"/>
<geneLocation type="plasmid" evidence="4 5">
    <name>pPSMK1</name>
</geneLocation>
<dbReference type="Pfam" id="PF02321">
    <property type="entry name" value="OEP"/>
    <property type="match status" value="1"/>
</dbReference>
<dbReference type="SUPFAM" id="SSF56954">
    <property type="entry name" value="Outer membrane efflux proteins (OEP)"/>
    <property type="match status" value="1"/>
</dbReference>
<dbReference type="InterPro" id="IPR010131">
    <property type="entry name" value="MdtP/NodT-like"/>
</dbReference>
<evidence type="ECO:0000256" key="3">
    <source>
        <dbReference type="SAM" id="SignalP"/>
    </source>
</evidence>
<dbReference type="Gene3D" id="1.20.1600.10">
    <property type="entry name" value="Outer membrane efflux proteins (OEP)"/>
    <property type="match status" value="1"/>
</dbReference>